<evidence type="ECO:0000256" key="6">
    <source>
        <dbReference type="PIRNR" id="PIRNR002854"/>
    </source>
</evidence>
<keyword evidence="4" id="KW-0564">Palmitate</keyword>
<protein>
    <recommendedName>
        <fullName evidence="6">Lipoprotein</fullName>
    </recommendedName>
</protein>
<dbReference type="PANTHER" id="PTHR30429">
    <property type="entry name" value="D-METHIONINE-BINDING LIPOPROTEIN METQ"/>
    <property type="match status" value="1"/>
</dbReference>
<dbReference type="InterPro" id="IPR004872">
    <property type="entry name" value="Lipoprotein_NlpA"/>
</dbReference>
<gene>
    <name evidence="7" type="ORF">RHRU231_560045</name>
</gene>
<dbReference type="GO" id="GO:0016020">
    <property type="term" value="C:membrane"/>
    <property type="evidence" value="ECO:0007669"/>
    <property type="project" value="UniProtKB-SubCell"/>
</dbReference>
<organism evidence="7 8">
    <name type="scientific">Rhodococcus ruber</name>
    <dbReference type="NCBI Taxonomy" id="1830"/>
    <lineage>
        <taxon>Bacteria</taxon>
        <taxon>Bacillati</taxon>
        <taxon>Actinomycetota</taxon>
        <taxon>Actinomycetes</taxon>
        <taxon>Mycobacteriales</taxon>
        <taxon>Nocardiaceae</taxon>
        <taxon>Rhodococcus</taxon>
    </lineage>
</organism>
<comment type="subcellular location">
    <subcellularLocation>
        <location evidence="1">Membrane</location>
        <topology evidence="1">Lipid-anchor</topology>
    </subcellularLocation>
</comment>
<accession>A0A098BPY9</accession>
<evidence type="ECO:0000256" key="4">
    <source>
        <dbReference type="ARBA" id="ARBA00023139"/>
    </source>
</evidence>
<reference evidence="7 8" key="1">
    <citation type="journal article" date="2014" name="Genome Announc.">
        <title>Draft Genome Sequence of Propane- and Butane-Oxidizing Actinobacterium Rhodococcus ruber IEGM 231.</title>
        <authorList>
            <person name="Ivshina I.B."/>
            <person name="Kuyukina M.S."/>
            <person name="Krivoruchko A.V."/>
            <person name="Barbe V."/>
            <person name="Fischer C."/>
        </authorList>
    </citation>
    <scope>NUCLEOTIDE SEQUENCE [LARGE SCALE GENOMIC DNA]</scope>
</reference>
<evidence type="ECO:0000256" key="3">
    <source>
        <dbReference type="ARBA" id="ARBA00023136"/>
    </source>
</evidence>
<dbReference type="SUPFAM" id="SSF53850">
    <property type="entry name" value="Periplasmic binding protein-like II"/>
    <property type="match status" value="1"/>
</dbReference>
<dbReference type="EMBL" id="CCSD01000068">
    <property type="protein sequence ID" value="CDZ89791.1"/>
    <property type="molecule type" value="Genomic_DNA"/>
</dbReference>
<evidence type="ECO:0000256" key="1">
    <source>
        <dbReference type="ARBA" id="ARBA00004635"/>
    </source>
</evidence>
<name>A0A098BPY9_9NOCA</name>
<keyword evidence="3" id="KW-0472">Membrane</keyword>
<dbReference type="OrthoDB" id="9812878at2"/>
<dbReference type="Pfam" id="PF03180">
    <property type="entry name" value="Lipoprotein_9"/>
    <property type="match status" value="1"/>
</dbReference>
<dbReference type="Proteomes" id="UP000042997">
    <property type="component" value="Unassembled WGS sequence"/>
</dbReference>
<dbReference type="PIRSF" id="PIRSF002854">
    <property type="entry name" value="MetQ"/>
    <property type="match status" value="1"/>
</dbReference>
<evidence type="ECO:0000313" key="7">
    <source>
        <dbReference type="EMBL" id="CDZ89791.1"/>
    </source>
</evidence>
<evidence type="ECO:0000256" key="2">
    <source>
        <dbReference type="ARBA" id="ARBA00022729"/>
    </source>
</evidence>
<keyword evidence="2" id="KW-0732">Signal</keyword>
<dbReference type="Gene3D" id="3.40.190.10">
    <property type="entry name" value="Periplasmic binding protein-like II"/>
    <property type="match status" value="2"/>
</dbReference>
<dbReference type="PROSITE" id="PS51257">
    <property type="entry name" value="PROKAR_LIPOPROTEIN"/>
    <property type="match status" value="1"/>
</dbReference>
<evidence type="ECO:0000256" key="5">
    <source>
        <dbReference type="ARBA" id="ARBA00023288"/>
    </source>
</evidence>
<keyword evidence="5 6" id="KW-0449">Lipoprotein</keyword>
<dbReference type="RefSeq" id="WP_006943671.1">
    <property type="nucleotide sequence ID" value="NZ_CP023714.1"/>
</dbReference>
<evidence type="ECO:0000313" key="8">
    <source>
        <dbReference type="Proteomes" id="UP000042997"/>
    </source>
</evidence>
<dbReference type="GeneID" id="66833332"/>
<comment type="similarity">
    <text evidence="6">Belongs to the nlpA lipoprotein family.</text>
</comment>
<dbReference type="AlphaFoldDB" id="A0A098BPY9"/>
<dbReference type="PANTHER" id="PTHR30429:SF0">
    <property type="entry name" value="METHIONINE-BINDING LIPOPROTEIN METQ"/>
    <property type="match status" value="1"/>
</dbReference>
<proteinExistence type="inferred from homology"/>
<sequence>MTLRRTLSVVSAVALATGLAACSASGTGEDTLVISASATPHVEILEHVRQSGALGDVVLDIKPVTGEVDPNELLEAGDVDANFFQHHPYLADWQQQKGVDNLESVAAVHLEPLGLYSNKIAAVADLKDGDTIALPKDTTNFARALYLLESAGLLELDKPLSEADIATVTAANIVSNPKNLRFVELERAQLARTVDDPAITASVVNSNYALEAGLNPADDSIVRESVDNNPFENILVVRSEDASDPAVTALADALESPEVAAWIAENYDGAVVPVHEVGA</sequence>